<keyword evidence="1" id="KW-0472">Membrane</keyword>
<organism evidence="2 3">
    <name type="scientific">Colletotrichum liriopes</name>
    <dbReference type="NCBI Taxonomy" id="708192"/>
    <lineage>
        <taxon>Eukaryota</taxon>
        <taxon>Fungi</taxon>
        <taxon>Dikarya</taxon>
        <taxon>Ascomycota</taxon>
        <taxon>Pezizomycotina</taxon>
        <taxon>Sordariomycetes</taxon>
        <taxon>Hypocreomycetidae</taxon>
        <taxon>Glomerellales</taxon>
        <taxon>Glomerellaceae</taxon>
        <taxon>Colletotrichum</taxon>
        <taxon>Colletotrichum spaethianum species complex</taxon>
    </lineage>
</organism>
<feature type="transmembrane region" description="Helical" evidence="1">
    <location>
        <begin position="57"/>
        <end position="78"/>
    </location>
</feature>
<accession>A0AA37GXP3</accession>
<keyword evidence="1" id="KW-1133">Transmembrane helix</keyword>
<dbReference type="Proteomes" id="UP001055172">
    <property type="component" value="Unassembled WGS sequence"/>
</dbReference>
<keyword evidence="1" id="KW-0812">Transmembrane</keyword>
<name>A0AA37GXP3_9PEZI</name>
<proteinExistence type="predicted"/>
<evidence type="ECO:0000313" key="3">
    <source>
        <dbReference type="Proteomes" id="UP001055172"/>
    </source>
</evidence>
<evidence type="ECO:0000256" key="1">
    <source>
        <dbReference type="SAM" id="Phobius"/>
    </source>
</evidence>
<evidence type="ECO:0000313" key="2">
    <source>
        <dbReference type="EMBL" id="GJC89234.1"/>
    </source>
</evidence>
<keyword evidence="3" id="KW-1185">Reference proteome</keyword>
<sequence>MAEPTKQTYTLADEKRELASSDVMGDVPPTVVAAVAAHEIANEVEGGKYSPWTKSMFHLYGVLFVAYCCGALNGYVSFSLKD</sequence>
<reference evidence="2 3" key="1">
    <citation type="submission" date="2021-07" db="EMBL/GenBank/DDBJ databases">
        <title>Genome data of Colletotrichum spaethianum.</title>
        <authorList>
            <person name="Utami Y.D."/>
            <person name="Hiruma K."/>
        </authorList>
    </citation>
    <scope>NUCLEOTIDE SEQUENCE [LARGE SCALE GENOMIC DNA]</scope>
    <source>
        <strain evidence="2 3">MAFF 242679</strain>
    </source>
</reference>
<gene>
    <name evidence="2" type="ORF">ColLi_12072</name>
</gene>
<dbReference type="AlphaFoldDB" id="A0AA37GXP3"/>
<dbReference type="EMBL" id="BPPX01000039">
    <property type="protein sequence ID" value="GJC89234.1"/>
    <property type="molecule type" value="Genomic_DNA"/>
</dbReference>
<comment type="caution">
    <text evidence="2">The sequence shown here is derived from an EMBL/GenBank/DDBJ whole genome shotgun (WGS) entry which is preliminary data.</text>
</comment>
<protein>
    <submittedName>
        <fullName evidence="2">Uncharacterized protein</fullName>
    </submittedName>
</protein>